<dbReference type="CDD" id="cd00077">
    <property type="entry name" value="HDc"/>
    <property type="match status" value="1"/>
</dbReference>
<dbReference type="PANTHER" id="PTHR11373">
    <property type="entry name" value="DEOXYNUCLEOSIDE TRIPHOSPHATE TRIPHOSPHOHYDROLASE"/>
    <property type="match status" value="1"/>
</dbReference>
<dbReference type="InterPro" id="IPR003607">
    <property type="entry name" value="HD/PDEase_dom"/>
</dbReference>
<dbReference type="OrthoDB" id="9803619at2"/>
<accession>A0A3N0GN76</accession>
<dbReference type="AlphaFoldDB" id="A0A3N0GN76"/>
<dbReference type="InterPro" id="IPR006675">
    <property type="entry name" value="HDIG_dom"/>
</dbReference>
<evidence type="ECO:0000256" key="1">
    <source>
        <dbReference type="ARBA" id="ARBA00022801"/>
    </source>
</evidence>
<dbReference type="Pfam" id="PF01966">
    <property type="entry name" value="HD"/>
    <property type="match status" value="1"/>
</dbReference>
<dbReference type="PROSITE" id="PS51831">
    <property type="entry name" value="HD"/>
    <property type="match status" value="1"/>
</dbReference>
<dbReference type="InterPro" id="IPR050135">
    <property type="entry name" value="dGTPase-like"/>
</dbReference>
<evidence type="ECO:0000313" key="4">
    <source>
        <dbReference type="EMBL" id="RNM13887.1"/>
    </source>
</evidence>
<dbReference type="GO" id="GO:0006203">
    <property type="term" value="P:dGTP catabolic process"/>
    <property type="evidence" value="ECO:0007669"/>
    <property type="project" value="TreeGrafter"/>
</dbReference>
<reference evidence="4 5" key="1">
    <citation type="submission" date="2018-11" db="EMBL/GenBank/DDBJ databases">
        <authorList>
            <person name="Li F."/>
        </authorList>
    </citation>
    <scope>NUCLEOTIDE SEQUENCE [LARGE SCALE GENOMIC DNA]</scope>
    <source>
        <strain evidence="4 5">Gsoil 818</strain>
    </source>
</reference>
<keyword evidence="1 2" id="KW-0378">Hydrolase</keyword>
<dbReference type="InterPro" id="IPR023023">
    <property type="entry name" value="dNTPase_2"/>
</dbReference>
<dbReference type="InterPro" id="IPR006261">
    <property type="entry name" value="dGTPase"/>
</dbReference>
<dbReference type="Proteomes" id="UP000279994">
    <property type="component" value="Unassembled WGS sequence"/>
</dbReference>
<evidence type="ECO:0000313" key="5">
    <source>
        <dbReference type="Proteomes" id="UP000279994"/>
    </source>
</evidence>
<comment type="similarity">
    <text evidence="2">Belongs to the dGTPase family. Type 2 subfamily.</text>
</comment>
<dbReference type="Pfam" id="PF13286">
    <property type="entry name" value="HD_assoc"/>
    <property type="match status" value="1"/>
</dbReference>
<evidence type="ECO:0000256" key="2">
    <source>
        <dbReference type="HAMAP-Rule" id="MF_01212"/>
    </source>
</evidence>
<dbReference type="NCBIfam" id="TIGR00277">
    <property type="entry name" value="HDIG"/>
    <property type="match status" value="1"/>
</dbReference>
<dbReference type="NCBIfam" id="TIGR01353">
    <property type="entry name" value="dGTP_triPase"/>
    <property type="match status" value="1"/>
</dbReference>
<keyword evidence="5" id="KW-1185">Reference proteome</keyword>
<dbReference type="GO" id="GO:0008832">
    <property type="term" value="F:dGTPase activity"/>
    <property type="evidence" value="ECO:0007669"/>
    <property type="project" value="TreeGrafter"/>
</dbReference>
<gene>
    <name evidence="4" type="ORF">EFL26_13100</name>
</gene>
<comment type="caution">
    <text evidence="4">The sequence shown here is derived from an EMBL/GenBank/DDBJ whole genome shotgun (WGS) entry which is preliminary data.</text>
</comment>
<dbReference type="PANTHER" id="PTHR11373:SF32">
    <property type="entry name" value="DEOXYGUANOSINETRIPHOSPHATE TRIPHOSPHOHYDROLASE"/>
    <property type="match status" value="1"/>
</dbReference>
<proteinExistence type="inferred from homology"/>
<evidence type="ECO:0000259" key="3">
    <source>
        <dbReference type="PROSITE" id="PS51831"/>
    </source>
</evidence>
<sequence>MADWEQLYDEAARARLVEEPAKRVPAPVRTAFERDRARVVHSASLRRLAAKTQVLGPQADDFVRNRLTHSLEVAQVARDIAHPLGCHPDLAETAALAHDLGHPPFGHNGESVLDGLAADCGGFEGNAQTFRILTRLEAKSADAAGRSIGLNLTRATLDACTKYPWPRLVGHGARSGKFGVYDDDLAAFRWVREGVEGERRCLEAQVMDFADDVAYSVHDLEDGIVSGRIDLVVLDSPDELSAVWETVRDWYLPSIEESALVEALERLRAIGTWPTTPYDGSRAGLATLKNLTSDLIGVFCGHVHTATRERFGEAPLVRHDADLVVPDETVHEIAVLKGIAAHYVMRAPERTAAMERQRTLLAELFEALVVSDGVALDPTFRADLATASDDAGRTRVLVDQVASLTDASAVAWHARLTGRVPA</sequence>
<dbReference type="NCBIfam" id="NF002829">
    <property type="entry name" value="PRK03007.1"/>
    <property type="match status" value="1"/>
</dbReference>
<protein>
    <recommendedName>
        <fullName evidence="2">Deoxyguanosinetriphosphate triphosphohydrolase-like protein</fullName>
    </recommendedName>
</protein>
<dbReference type="InterPro" id="IPR006674">
    <property type="entry name" value="HD_domain"/>
</dbReference>
<dbReference type="SMART" id="SM00471">
    <property type="entry name" value="HDc"/>
    <property type="match status" value="1"/>
</dbReference>
<feature type="domain" description="HD" evidence="3">
    <location>
        <begin position="66"/>
        <end position="216"/>
    </location>
</feature>
<dbReference type="HAMAP" id="MF_01212">
    <property type="entry name" value="dGTPase_type2"/>
    <property type="match status" value="1"/>
</dbReference>
<dbReference type="InterPro" id="IPR026875">
    <property type="entry name" value="PHydrolase_assoc_dom"/>
</dbReference>
<dbReference type="Gene3D" id="1.10.3210.10">
    <property type="entry name" value="Hypothetical protein af1432"/>
    <property type="match status" value="1"/>
</dbReference>
<dbReference type="RefSeq" id="WP_123223295.1">
    <property type="nucleotide sequence ID" value="NZ_RJSF01000040.1"/>
</dbReference>
<name>A0A3N0GN76_9ACTN</name>
<dbReference type="SUPFAM" id="SSF109604">
    <property type="entry name" value="HD-domain/PDEase-like"/>
    <property type="match status" value="1"/>
</dbReference>
<dbReference type="EMBL" id="RJSF01000040">
    <property type="protein sequence ID" value="RNM13887.1"/>
    <property type="molecule type" value="Genomic_DNA"/>
</dbReference>
<organism evidence="4 5">
    <name type="scientific">Nocardioides pocheonensis</name>
    <dbReference type="NCBI Taxonomy" id="661485"/>
    <lineage>
        <taxon>Bacteria</taxon>
        <taxon>Bacillati</taxon>
        <taxon>Actinomycetota</taxon>
        <taxon>Actinomycetes</taxon>
        <taxon>Propionibacteriales</taxon>
        <taxon>Nocardioidaceae</taxon>
        <taxon>Nocardioides</taxon>
    </lineage>
</organism>